<feature type="transmembrane region" description="Helical" evidence="1">
    <location>
        <begin position="156"/>
        <end position="176"/>
    </location>
</feature>
<keyword evidence="1" id="KW-1133">Transmembrane helix</keyword>
<reference evidence="3" key="1">
    <citation type="submission" date="2024-02" db="UniProtKB">
        <authorList>
            <consortium name="WormBaseParasite"/>
        </authorList>
    </citation>
    <scope>IDENTIFICATION</scope>
</reference>
<feature type="transmembrane region" description="Helical" evidence="1">
    <location>
        <begin position="92"/>
        <end position="111"/>
    </location>
</feature>
<feature type="transmembrane region" description="Helical" evidence="1">
    <location>
        <begin position="47"/>
        <end position="68"/>
    </location>
</feature>
<accession>A0AAF3FH28</accession>
<feature type="transmembrane region" description="Helical" evidence="1">
    <location>
        <begin position="117"/>
        <end position="144"/>
    </location>
</feature>
<keyword evidence="1" id="KW-0812">Transmembrane</keyword>
<protein>
    <submittedName>
        <fullName evidence="3">Uncharacterized protein</fullName>
    </submittedName>
</protein>
<dbReference type="InterPro" id="IPR036259">
    <property type="entry name" value="MFS_trans_sf"/>
</dbReference>
<keyword evidence="1" id="KW-0472">Membrane</keyword>
<feature type="transmembrane region" description="Helical" evidence="1">
    <location>
        <begin position="300"/>
        <end position="318"/>
    </location>
</feature>
<evidence type="ECO:0000256" key="1">
    <source>
        <dbReference type="SAM" id="Phobius"/>
    </source>
</evidence>
<feature type="transmembrane region" description="Helical" evidence="1">
    <location>
        <begin position="330"/>
        <end position="347"/>
    </location>
</feature>
<evidence type="ECO:0000313" key="2">
    <source>
        <dbReference type="Proteomes" id="UP000887575"/>
    </source>
</evidence>
<proteinExistence type="predicted"/>
<feature type="transmembrane region" description="Helical" evidence="1">
    <location>
        <begin position="188"/>
        <end position="212"/>
    </location>
</feature>
<feature type="transmembrane region" description="Helical" evidence="1">
    <location>
        <begin position="468"/>
        <end position="488"/>
    </location>
</feature>
<dbReference type="AlphaFoldDB" id="A0AAF3FH28"/>
<keyword evidence="2" id="KW-1185">Reference proteome</keyword>
<dbReference type="PANTHER" id="PTHR28658:SF2">
    <property type="entry name" value="TRANSMEMBRANE PROTEIN 180"/>
    <property type="match status" value="1"/>
</dbReference>
<dbReference type="WBParaSite" id="MBELARI_LOCUS6107">
    <property type="protein sequence ID" value="MBELARI_LOCUS6107"/>
    <property type="gene ID" value="MBELARI_LOCUS6107"/>
</dbReference>
<sequence>MNRRSVIQKGLTELFSVNNLLVQLALLGIGFLISLYSFFSLKVFVDVYNISTSSLAIVQLLFLVWNAVNDPLMGYLQDVGCGISWIMDRRKVMMYAGPFWALVSLVFWFPVATSNQLLVAIHYLVALFTYDTMMTLVCSAYCGICVEVGGDHKGRVNIIVLGELFAIFAGFIIFPIDYFSKNLMDYGRFQMCAVVACICGGVMMAVAGKYLVMPEMGTRKAEENVELNQGEGNHEIKNTWMKAMQISWQIIKQPRFLCLIASNFFRSLRTMAADQFLLIFVESLLSRNGYMPTGSVELSIYYILVRTVGRVLFLFLFYPVHRHGAHPTMLGLNAVALIAAIAMLFTGRTSYEALAFYILVENSLGRCGAHGLYLIITGEVIDTDNVLYKRSSPLSTLIFTIKALFNKPAEQLAPIFMLFMLDAGGYSRFKAECGAVASQLTTTPASFISSSDPTHCVDLFDSMFLVLLWWPLICIIGESIFLALDMYFKYRLSTLVPRENLDFMTRRLSACSMLSLTKPV</sequence>
<dbReference type="Pfam" id="PF13347">
    <property type="entry name" value="MFS_2"/>
    <property type="match status" value="1"/>
</dbReference>
<dbReference type="SUPFAM" id="SSF103473">
    <property type="entry name" value="MFS general substrate transporter"/>
    <property type="match status" value="1"/>
</dbReference>
<dbReference type="InterPro" id="IPR040035">
    <property type="entry name" value="TMEM180"/>
</dbReference>
<dbReference type="PANTHER" id="PTHR28658">
    <property type="entry name" value="TRANSMEMBRANE PROTEIN 180"/>
    <property type="match status" value="1"/>
</dbReference>
<organism evidence="2 3">
    <name type="scientific">Mesorhabditis belari</name>
    <dbReference type="NCBI Taxonomy" id="2138241"/>
    <lineage>
        <taxon>Eukaryota</taxon>
        <taxon>Metazoa</taxon>
        <taxon>Ecdysozoa</taxon>
        <taxon>Nematoda</taxon>
        <taxon>Chromadorea</taxon>
        <taxon>Rhabditida</taxon>
        <taxon>Rhabditina</taxon>
        <taxon>Rhabditomorpha</taxon>
        <taxon>Rhabditoidea</taxon>
        <taxon>Rhabditidae</taxon>
        <taxon>Mesorhabditinae</taxon>
        <taxon>Mesorhabditis</taxon>
    </lineage>
</organism>
<dbReference type="Gene3D" id="1.20.1250.20">
    <property type="entry name" value="MFS general substrate transporter like domains"/>
    <property type="match status" value="1"/>
</dbReference>
<evidence type="ECO:0000313" key="3">
    <source>
        <dbReference type="WBParaSite" id="MBELARI_LOCUS6107"/>
    </source>
</evidence>
<dbReference type="Proteomes" id="UP000887575">
    <property type="component" value="Unassembled WGS sequence"/>
</dbReference>
<name>A0AAF3FH28_9BILA</name>
<feature type="transmembrane region" description="Helical" evidence="1">
    <location>
        <begin position="20"/>
        <end position="41"/>
    </location>
</feature>